<organism evidence="1 2">
    <name type="scientific">Daphnia pulex</name>
    <name type="common">Water flea</name>
    <dbReference type="NCBI Taxonomy" id="6669"/>
    <lineage>
        <taxon>Eukaryota</taxon>
        <taxon>Metazoa</taxon>
        <taxon>Ecdysozoa</taxon>
        <taxon>Arthropoda</taxon>
        <taxon>Crustacea</taxon>
        <taxon>Branchiopoda</taxon>
        <taxon>Diplostraca</taxon>
        <taxon>Cladocera</taxon>
        <taxon>Anomopoda</taxon>
        <taxon>Daphniidae</taxon>
        <taxon>Daphnia</taxon>
    </lineage>
</organism>
<dbReference type="InParanoid" id="E9G8A5"/>
<dbReference type="EMBL" id="GL732535">
    <property type="protein sequence ID" value="EFX84307.1"/>
    <property type="molecule type" value="Genomic_DNA"/>
</dbReference>
<sequence length="86" mass="9594">MSSGHDIRYRRINFESIVQMSKDNFRWVHIDLLAFENTYETVHIQEGTGSRDSLSAVMAPCSVAQTRVGLPTAAFTLEAAKETCAD</sequence>
<dbReference type="HOGENOM" id="CLU_2500158_0_0_1"/>
<name>E9G8A5_DAPPU</name>
<gene>
    <name evidence="1" type="ORF">DAPPUDRAFT_239085</name>
</gene>
<evidence type="ECO:0000313" key="2">
    <source>
        <dbReference type="Proteomes" id="UP000000305"/>
    </source>
</evidence>
<evidence type="ECO:0000313" key="1">
    <source>
        <dbReference type="EMBL" id="EFX84307.1"/>
    </source>
</evidence>
<proteinExistence type="predicted"/>
<keyword evidence="2" id="KW-1185">Reference proteome</keyword>
<dbReference type="Proteomes" id="UP000000305">
    <property type="component" value="Unassembled WGS sequence"/>
</dbReference>
<protein>
    <submittedName>
        <fullName evidence="1">Uncharacterized protein</fullName>
    </submittedName>
</protein>
<reference evidence="1 2" key="1">
    <citation type="journal article" date="2011" name="Science">
        <title>The ecoresponsive genome of Daphnia pulex.</title>
        <authorList>
            <person name="Colbourne J.K."/>
            <person name="Pfrender M.E."/>
            <person name="Gilbert D."/>
            <person name="Thomas W.K."/>
            <person name="Tucker A."/>
            <person name="Oakley T.H."/>
            <person name="Tokishita S."/>
            <person name="Aerts A."/>
            <person name="Arnold G.J."/>
            <person name="Basu M.K."/>
            <person name="Bauer D.J."/>
            <person name="Caceres C.E."/>
            <person name="Carmel L."/>
            <person name="Casola C."/>
            <person name="Choi J.H."/>
            <person name="Detter J.C."/>
            <person name="Dong Q."/>
            <person name="Dusheyko S."/>
            <person name="Eads B.D."/>
            <person name="Frohlich T."/>
            <person name="Geiler-Samerotte K.A."/>
            <person name="Gerlach D."/>
            <person name="Hatcher P."/>
            <person name="Jogdeo S."/>
            <person name="Krijgsveld J."/>
            <person name="Kriventseva E.V."/>
            <person name="Kultz D."/>
            <person name="Laforsch C."/>
            <person name="Lindquist E."/>
            <person name="Lopez J."/>
            <person name="Manak J.R."/>
            <person name="Muller J."/>
            <person name="Pangilinan J."/>
            <person name="Patwardhan R.P."/>
            <person name="Pitluck S."/>
            <person name="Pritham E.J."/>
            <person name="Rechtsteiner A."/>
            <person name="Rho M."/>
            <person name="Rogozin I.B."/>
            <person name="Sakarya O."/>
            <person name="Salamov A."/>
            <person name="Schaack S."/>
            <person name="Shapiro H."/>
            <person name="Shiga Y."/>
            <person name="Skalitzky C."/>
            <person name="Smith Z."/>
            <person name="Souvorov A."/>
            <person name="Sung W."/>
            <person name="Tang Z."/>
            <person name="Tsuchiya D."/>
            <person name="Tu H."/>
            <person name="Vos H."/>
            <person name="Wang M."/>
            <person name="Wolf Y.I."/>
            <person name="Yamagata H."/>
            <person name="Yamada T."/>
            <person name="Ye Y."/>
            <person name="Shaw J.R."/>
            <person name="Andrews J."/>
            <person name="Crease T.J."/>
            <person name="Tang H."/>
            <person name="Lucas S.M."/>
            <person name="Robertson H.M."/>
            <person name="Bork P."/>
            <person name="Koonin E.V."/>
            <person name="Zdobnov E.M."/>
            <person name="Grigoriev I.V."/>
            <person name="Lynch M."/>
            <person name="Boore J.L."/>
        </authorList>
    </citation>
    <scope>NUCLEOTIDE SEQUENCE [LARGE SCALE GENOMIC DNA]</scope>
</reference>
<dbReference type="AlphaFoldDB" id="E9G8A5"/>
<accession>E9G8A5</accession>
<dbReference type="KEGG" id="dpx:DAPPUDRAFT_239085"/>